<feature type="transmembrane region" description="Helical" evidence="2">
    <location>
        <begin position="43"/>
        <end position="65"/>
    </location>
</feature>
<dbReference type="Proteomes" id="UP001346877">
    <property type="component" value="Chromosome"/>
</dbReference>
<feature type="region of interest" description="Disordered" evidence="1">
    <location>
        <begin position="66"/>
        <end position="104"/>
    </location>
</feature>
<dbReference type="EMBL" id="CP107941">
    <property type="protein sequence ID" value="WUI82235.1"/>
    <property type="molecule type" value="Genomic_DNA"/>
</dbReference>
<organism evidence="3 4">
    <name type="scientific">Micromonospora zamorensis</name>
    <dbReference type="NCBI Taxonomy" id="709883"/>
    <lineage>
        <taxon>Bacteria</taxon>
        <taxon>Bacillati</taxon>
        <taxon>Actinomycetota</taxon>
        <taxon>Actinomycetes</taxon>
        <taxon>Micromonosporales</taxon>
        <taxon>Micromonosporaceae</taxon>
        <taxon>Micromonospora</taxon>
    </lineage>
</organism>
<evidence type="ECO:0008006" key="5">
    <source>
        <dbReference type="Google" id="ProtNLM"/>
    </source>
</evidence>
<name>A0ABZ1PFF3_9ACTN</name>
<reference evidence="3 4" key="1">
    <citation type="submission" date="2022-10" db="EMBL/GenBank/DDBJ databases">
        <title>The complete genomes of actinobacterial strains from the NBC collection.</title>
        <authorList>
            <person name="Joergensen T.S."/>
            <person name="Alvarez Arevalo M."/>
            <person name="Sterndorff E.B."/>
            <person name="Faurdal D."/>
            <person name="Vuksanovic O."/>
            <person name="Mourched A.-S."/>
            <person name="Charusanti P."/>
            <person name="Shaw S."/>
            <person name="Blin K."/>
            <person name="Weber T."/>
        </authorList>
    </citation>
    <scope>NUCLEOTIDE SEQUENCE [LARGE SCALE GENOMIC DNA]</scope>
    <source>
        <strain evidence="3 4">NBC_00396</strain>
    </source>
</reference>
<keyword evidence="2" id="KW-0812">Transmembrane</keyword>
<evidence type="ECO:0000313" key="4">
    <source>
        <dbReference type="Proteomes" id="UP001346877"/>
    </source>
</evidence>
<keyword evidence="4" id="KW-1185">Reference proteome</keyword>
<dbReference type="RefSeq" id="WP_328370056.1">
    <property type="nucleotide sequence ID" value="NZ_CP107936.1"/>
</dbReference>
<gene>
    <name evidence="3" type="ORF">OG375_30940</name>
</gene>
<sequence length="395" mass="42178">MTELDDILVSGEFAAFREAYAPAVHPAGTAAVRETIRRRRRRTAVVTAAAVVLAVAIPVGANAALHRPPEPGPAQTVTPTPSGTSASPTPPAPSTASPTSAAPDGRITRSQLLAARLALPRWPQGAPTTCLTDEVRLRSGSQQDSVPTLLGEPRYADLDGDGATETVALVACRQGEASAKQVIAFDRDGAGRVVTMGRVVGTREGMDDVTDFAVQADGEIRVHVADIQPCCSTPEWAPQRQWRTYAWTGERFDQTAGPTKFGVDPRLTDLTLTAGDLIVGAPDAKGKRAATLTVTVVNKGPVDVPLLGFSNFYTVGEPAGGDLARCREVRSDGPDACVLDGLPAGDRKTYTFTFRYEPLSIDNPPNLRVIHYDSQERWWSDLKWTDNEVELKTAG</sequence>
<protein>
    <recommendedName>
        <fullName evidence="5">DUF4352 domain-containing protein</fullName>
    </recommendedName>
</protein>
<keyword evidence="2" id="KW-1133">Transmembrane helix</keyword>
<evidence type="ECO:0000313" key="3">
    <source>
        <dbReference type="EMBL" id="WUI82235.1"/>
    </source>
</evidence>
<proteinExistence type="predicted"/>
<evidence type="ECO:0000256" key="1">
    <source>
        <dbReference type="SAM" id="MobiDB-lite"/>
    </source>
</evidence>
<accession>A0ABZ1PFF3</accession>
<keyword evidence="2" id="KW-0472">Membrane</keyword>
<feature type="compositionally biased region" description="Low complexity" evidence="1">
    <location>
        <begin position="94"/>
        <end position="103"/>
    </location>
</feature>
<evidence type="ECO:0000256" key="2">
    <source>
        <dbReference type="SAM" id="Phobius"/>
    </source>
</evidence>
<feature type="compositionally biased region" description="Low complexity" evidence="1">
    <location>
        <begin position="78"/>
        <end position="87"/>
    </location>
</feature>